<gene>
    <name evidence="2" type="ORF">JCM5805K_1738</name>
</gene>
<dbReference type="InterPro" id="IPR035903">
    <property type="entry name" value="HesB-like_dom_sf"/>
</dbReference>
<comment type="caution">
    <text evidence="2">The sequence shown here is derived from an EMBL/GenBank/DDBJ whole genome shotgun (WGS) entry which is preliminary data.</text>
</comment>
<reference evidence="2 3" key="1">
    <citation type="submission" date="2015-01" db="EMBL/GenBank/DDBJ databases">
        <title>Lactococcus lactis subsp.lactis JCM 5805 whole genome shotgun sequence.</title>
        <authorList>
            <person name="Fujii T."/>
            <person name="Tomita Y."/>
            <person name="Ikushima S."/>
            <person name="Fujiwara D."/>
        </authorList>
    </citation>
    <scope>NUCLEOTIDE SEQUENCE [LARGE SCALE GENOMIC DNA]</scope>
    <source>
        <strain evidence="2 3">JCM 5805</strain>
    </source>
</reference>
<dbReference type="EMBL" id="BBSI01000023">
    <property type="protein sequence ID" value="GAM80627.1"/>
    <property type="molecule type" value="Genomic_DNA"/>
</dbReference>
<evidence type="ECO:0000313" key="3">
    <source>
        <dbReference type="Proteomes" id="UP000031847"/>
    </source>
</evidence>
<protein>
    <submittedName>
        <fullName evidence="2">Uncharacterized protein conserved in bacteria</fullName>
    </submittedName>
</protein>
<proteinExistence type="predicted"/>
<evidence type="ECO:0000313" key="2">
    <source>
        <dbReference type="EMBL" id="GAM80627.1"/>
    </source>
</evidence>
<organism evidence="2 3">
    <name type="scientific">Lactococcus lactis subsp. lactis</name>
    <name type="common">Streptococcus lactis</name>
    <dbReference type="NCBI Taxonomy" id="1360"/>
    <lineage>
        <taxon>Bacteria</taxon>
        <taxon>Bacillati</taxon>
        <taxon>Bacillota</taxon>
        <taxon>Bacilli</taxon>
        <taxon>Lactobacillales</taxon>
        <taxon>Streptococcaceae</taxon>
        <taxon>Lactococcus</taxon>
    </lineage>
</organism>
<sequence>MIYSGGNKMKITFDEKTADKIKAFGDVDLVFDFDHTLSEVNTEVDACAGGISRYRIVAVEKGNVPEVFDASIDSEFGPIYYKGYGSYFFQDEMSTKINPSYNLIELRSTAELLSPNLLIVDFRGKQKAS</sequence>
<dbReference type="SUPFAM" id="SSF89360">
    <property type="entry name" value="HesB-like domain"/>
    <property type="match status" value="1"/>
</dbReference>
<feature type="domain" description="Core" evidence="1">
    <location>
        <begin position="9"/>
        <end position="121"/>
    </location>
</feature>
<dbReference type="Proteomes" id="UP000031847">
    <property type="component" value="Unassembled WGS sequence"/>
</dbReference>
<name>A0A0B8QUE1_LACLL</name>
<accession>A0A0B8QUE1</accession>
<evidence type="ECO:0000259" key="1">
    <source>
        <dbReference type="Pfam" id="PF01521"/>
    </source>
</evidence>
<dbReference type="Gene3D" id="2.60.300.12">
    <property type="entry name" value="HesB-like domain"/>
    <property type="match status" value="1"/>
</dbReference>
<dbReference type="InterPro" id="IPR000361">
    <property type="entry name" value="ATAP_core_dom"/>
</dbReference>
<dbReference type="Pfam" id="PF01521">
    <property type="entry name" value="Fe-S_biosyn"/>
    <property type="match status" value="1"/>
</dbReference>
<dbReference type="AlphaFoldDB" id="A0A0B8QUE1"/>